<dbReference type="EMBL" id="RKQZ01000001">
    <property type="protein sequence ID" value="RPF23325.1"/>
    <property type="molecule type" value="Genomic_DNA"/>
</dbReference>
<dbReference type="OrthoDB" id="5358049at2"/>
<sequence>MSTVRRWWRGLSDGLREFYVAPYRRTFARAQREEDDLFTLIVLSEALGVPNPASYYTIELLPLLHERVHEWHTRMGMDRSPLENVACC</sequence>
<evidence type="ECO:0008006" key="3">
    <source>
        <dbReference type="Google" id="ProtNLM"/>
    </source>
</evidence>
<keyword evidence="2" id="KW-1185">Reference proteome</keyword>
<dbReference type="AlphaFoldDB" id="A0A3N4ZQV4"/>
<comment type="caution">
    <text evidence="1">The sequence shown here is derived from an EMBL/GenBank/DDBJ whole genome shotgun (WGS) entry which is preliminary data.</text>
</comment>
<dbReference type="RefSeq" id="WP_123816117.1">
    <property type="nucleotide sequence ID" value="NZ_RKQZ01000001.1"/>
</dbReference>
<evidence type="ECO:0000313" key="1">
    <source>
        <dbReference type="EMBL" id="RPF23325.1"/>
    </source>
</evidence>
<reference evidence="1 2" key="1">
    <citation type="submission" date="2018-11" db="EMBL/GenBank/DDBJ databases">
        <title>Sequencing the genomes of 1000 actinobacteria strains.</title>
        <authorList>
            <person name="Klenk H.-P."/>
        </authorList>
    </citation>
    <scope>NUCLEOTIDE SEQUENCE [LARGE SCALE GENOMIC DNA]</scope>
    <source>
        <strain evidence="1 2">DSM 15700</strain>
    </source>
</reference>
<dbReference type="InterPro" id="IPR047717">
    <property type="entry name" value="CC_star_Cory"/>
</dbReference>
<name>A0A3N4ZQV4_9MICO</name>
<dbReference type="Pfam" id="PF25952">
    <property type="entry name" value="DUF7990"/>
    <property type="match status" value="1"/>
</dbReference>
<accession>A0A3N4ZQV4</accession>
<protein>
    <recommendedName>
        <fullName evidence="3">DNA helicase</fullName>
    </recommendedName>
</protein>
<dbReference type="InterPro" id="IPR058303">
    <property type="entry name" value="DUF7990"/>
</dbReference>
<dbReference type="Proteomes" id="UP000280501">
    <property type="component" value="Unassembled WGS sequence"/>
</dbReference>
<gene>
    <name evidence="1" type="ORF">EDD34_4010</name>
</gene>
<dbReference type="NCBIfam" id="NF041419">
    <property type="entry name" value="CC_star_Cory"/>
    <property type="match status" value="1"/>
</dbReference>
<proteinExistence type="predicted"/>
<organism evidence="1 2">
    <name type="scientific">Myceligenerans xiligouense</name>
    <dbReference type="NCBI Taxonomy" id="253184"/>
    <lineage>
        <taxon>Bacteria</taxon>
        <taxon>Bacillati</taxon>
        <taxon>Actinomycetota</taxon>
        <taxon>Actinomycetes</taxon>
        <taxon>Micrococcales</taxon>
        <taxon>Promicromonosporaceae</taxon>
        <taxon>Myceligenerans</taxon>
    </lineage>
</organism>
<evidence type="ECO:0000313" key="2">
    <source>
        <dbReference type="Proteomes" id="UP000280501"/>
    </source>
</evidence>